<name>A0A6J5XV79_PRUAR</name>
<evidence type="ECO:0000313" key="2">
    <source>
        <dbReference type="EMBL" id="CAB4317101.1"/>
    </source>
</evidence>
<dbReference type="EMBL" id="CAEKKB010000007">
    <property type="protein sequence ID" value="CAB4317101.1"/>
    <property type="molecule type" value="Genomic_DNA"/>
</dbReference>
<feature type="compositionally biased region" description="Basic and acidic residues" evidence="1">
    <location>
        <begin position="176"/>
        <end position="190"/>
    </location>
</feature>
<sequence length="255" mass="28244">MFYFLHGPKEQECDSVDDELEAKLLLDLPCSGRMDSRNYQYGVEAYNPQFFSRQLGCPQAQRGRCRRRLIKSDSDLPGLSPPPIPVVGVHDAEIVVVDEMDPLPASPLREERPFQSDARGILSETVVPAETECPLGIGEGRFEETTCEEGLLEEVMIEDPAEVVIEVLAPAVESMDFERESSVPDPKETEMPETGSMTPEPTVNPVDRTEASQNSGSSRAEKSEVPTMSKERAKLILAKWVTLSTDERVGCPRCS</sequence>
<dbReference type="Proteomes" id="UP000507245">
    <property type="component" value="Unassembled WGS sequence"/>
</dbReference>
<dbReference type="AlphaFoldDB" id="A0A6J5XV79"/>
<reference evidence="3" key="1">
    <citation type="journal article" date="2020" name="Genome Biol.">
        <title>Gamete binning: chromosome-level and haplotype-resolved genome assembly enabled by high-throughput single-cell sequencing of gamete genomes.</title>
        <authorList>
            <person name="Campoy J.A."/>
            <person name="Sun H."/>
            <person name="Goel M."/>
            <person name="Jiao W.-B."/>
            <person name="Folz-Donahue K."/>
            <person name="Wang N."/>
            <person name="Rubio M."/>
            <person name="Liu C."/>
            <person name="Kukat C."/>
            <person name="Ruiz D."/>
            <person name="Huettel B."/>
            <person name="Schneeberger K."/>
        </authorList>
    </citation>
    <scope>NUCLEOTIDE SEQUENCE [LARGE SCALE GENOMIC DNA]</scope>
    <source>
        <strain evidence="3">cv. Rojo Pasion</strain>
    </source>
</reference>
<feature type="compositionally biased region" description="Basic and acidic residues" evidence="1">
    <location>
        <begin position="219"/>
        <end position="229"/>
    </location>
</feature>
<evidence type="ECO:0000313" key="3">
    <source>
        <dbReference type="Proteomes" id="UP000507245"/>
    </source>
</evidence>
<protein>
    <submittedName>
        <fullName evidence="2">Uncharacterized protein</fullName>
    </submittedName>
</protein>
<accession>A0A6J5XV79</accession>
<evidence type="ECO:0000256" key="1">
    <source>
        <dbReference type="SAM" id="MobiDB-lite"/>
    </source>
</evidence>
<proteinExistence type="predicted"/>
<gene>
    <name evidence="2" type="ORF">ORAREDHAP_LOCUS43738</name>
</gene>
<feature type="region of interest" description="Disordered" evidence="1">
    <location>
        <begin position="175"/>
        <end position="229"/>
    </location>
</feature>
<keyword evidence="3" id="KW-1185">Reference proteome</keyword>
<organism evidence="2 3">
    <name type="scientific">Prunus armeniaca</name>
    <name type="common">Apricot</name>
    <name type="synonym">Armeniaca vulgaris</name>
    <dbReference type="NCBI Taxonomy" id="36596"/>
    <lineage>
        <taxon>Eukaryota</taxon>
        <taxon>Viridiplantae</taxon>
        <taxon>Streptophyta</taxon>
        <taxon>Embryophyta</taxon>
        <taxon>Tracheophyta</taxon>
        <taxon>Spermatophyta</taxon>
        <taxon>Magnoliopsida</taxon>
        <taxon>eudicotyledons</taxon>
        <taxon>Gunneridae</taxon>
        <taxon>Pentapetalae</taxon>
        <taxon>rosids</taxon>
        <taxon>fabids</taxon>
        <taxon>Rosales</taxon>
        <taxon>Rosaceae</taxon>
        <taxon>Amygdaloideae</taxon>
        <taxon>Amygdaleae</taxon>
        <taxon>Prunus</taxon>
    </lineage>
</organism>